<evidence type="ECO:0000256" key="2">
    <source>
        <dbReference type="ARBA" id="ARBA00022700"/>
    </source>
</evidence>
<reference evidence="10" key="1">
    <citation type="submission" date="2022-11" db="UniProtKB">
        <authorList>
            <consortium name="WormBaseParasite"/>
        </authorList>
    </citation>
    <scope>IDENTIFICATION</scope>
</reference>
<keyword evidence="4 5" id="KW-0727">SH2 domain</keyword>
<dbReference type="InterPro" id="IPR000980">
    <property type="entry name" value="SH2"/>
</dbReference>
<dbReference type="PROSITE" id="PS50001">
    <property type="entry name" value="SH2"/>
    <property type="match status" value="1"/>
</dbReference>
<dbReference type="PANTHER" id="PTHR10155:SF0">
    <property type="entry name" value="SUPPRESSOR OF CYTOKINE SIGNALING AT 36E, ISOFORM D"/>
    <property type="match status" value="1"/>
</dbReference>
<dbReference type="WBParaSite" id="ACRNAN_scaffold6875.g22836.t1">
    <property type="protein sequence ID" value="ACRNAN_scaffold6875.g22836.t1"/>
    <property type="gene ID" value="ACRNAN_scaffold6875.g22836"/>
</dbReference>
<dbReference type="InterPro" id="IPR001496">
    <property type="entry name" value="SOCS_box"/>
</dbReference>
<evidence type="ECO:0000256" key="6">
    <source>
        <dbReference type="SAM" id="MobiDB-lite"/>
    </source>
</evidence>
<evidence type="ECO:0000259" key="8">
    <source>
        <dbReference type="PROSITE" id="PS50225"/>
    </source>
</evidence>
<dbReference type="Gene3D" id="3.30.505.10">
    <property type="entry name" value="SH2 domain"/>
    <property type="match status" value="1"/>
</dbReference>
<organism evidence="9 10">
    <name type="scientific">Acrobeloides nanus</name>
    <dbReference type="NCBI Taxonomy" id="290746"/>
    <lineage>
        <taxon>Eukaryota</taxon>
        <taxon>Metazoa</taxon>
        <taxon>Ecdysozoa</taxon>
        <taxon>Nematoda</taxon>
        <taxon>Chromadorea</taxon>
        <taxon>Rhabditida</taxon>
        <taxon>Tylenchina</taxon>
        <taxon>Cephalobomorpha</taxon>
        <taxon>Cephaloboidea</taxon>
        <taxon>Cephalobidae</taxon>
        <taxon>Acrobeloides</taxon>
    </lineage>
</organism>
<evidence type="ECO:0000256" key="1">
    <source>
        <dbReference type="ARBA" id="ARBA00022604"/>
    </source>
</evidence>
<evidence type="ECO:0000313" key="9">
    <source>
        <dbReference type="Proteomes" id="UP000887540"/>
    </source>
</evidence>
<evidence type="ECO:0000313" key="10">
    <source>
        <dbReference type="WBParaSite" id="ACRNAN_scaffold6875.g22836.t1"/>
    </source>
</evidence>
<dbReference type="Proteomes" id="UP000887540">
    <property type="component" value="Unplaced"/>
</dbReference>
<dbReference type="InterPro" id="IPR036036">
    <property type="entry name" value="SOCS_box-like_dom_sf"/>
</dbReference>
<evidence type="ECO:0000256" key="4">
    <source>
        <dbReference type="ARBA" id="ARBA00022999"/>
    </source>
</evidence>
<dbReference type="GO" id="GO:0046854">
    <property type="term" value="P:phosphatidylinositol phosphate biosynthetic process"/>
    <property type="evidence" value="ECO:0007669"/>
    <property type="project" value="TreeGrafter"/>
</dbReference>
<accession>A0A914ECN3</accession>
<feature type="domain" description="SH2" evidence="7">
    <location>
        <begin position="189"/>
        <end position="284"/>
    </location>
</feature>
<dbReference type="PROSITE" id="PS50225">
    <property type="entry name" value="SOCS"/>
    <property type="match status" value="1"/>
</dbReference>
<dbReference type="GO" id="GO:0009968">
    <property type="term" value="P:negative regulation of signal transduction"/>
    <property type="evidence" value="ECO:0007669"/>
    <property type="project" value="UniProtKB-KW"/>
</dbReference>
<keyword evidence="3" id="KW-0833">Ubl conjugation pathway</keyword>
<protein>
    <submittedName>
        <fullName evidence="10">Suppressor of cytokine signaling 5</fullName>
    </submittedName>
</protein>
<dbReference type="SMART" id="SM00252">
    <property type="entry name" value="SH2"/>
    <property type="match status" value="1"/>
</dbReference>
<dbReference type="SUPFAM" id="SSF55550">
    <property type="entry name" value="SH2 domain"/>
    <property type="match status" value="1"/>
</dbReference>
<evidence type="ECO:0000256" key="5">
    <source>
        <dbReference type="PROSITE-ProRule" id="PRU00191"/>
    </source>
</evidence>
<dbReference type="GO" id="GO:0005942">
    <property type="term" value="C:phosphatidylinositol 3-kinase complex"/>
    <property type="evidence" value="ECO:0007669"/>
    <property type="project" value="TreeGrafter"/>
</dbReference>
<evidence type="ECO:0000259" key="7">
    <source>
        <dbReference type="PROSITE" id="PS50001"/>
    </source>
</evidence>
<keyword evidence="1" id="KW-0341">Growth regulation</keyword>
<dbReference type="InterPro" id="IPR036860">
    <property type="entry name" value="SH2_dom_sf"/>
</dbReference>
<feature type="compositionally biased region" description="Basic and acidic residues" evidence="6">
    <location>
        <begin position="1"/>
        <end position="27"/>
    </location>
</feature>
<dbReference type="GO" id="GO:0035556">
    <property type="term" value="P:intracellular signal transduction"/>
    <property type="evidence" value="ECO:0007669"/>
    <property type="project" value="InterPro"/>
</dbReference>
<feature type="region of interest" description="Disordered" evidence="6">
    <location>
        <begin position="1"/>
        <end position="38"/>
    </location>
</feature>
<dbReference type="AlphaFoldDB" id="A0A914ECN3"/>
<sequence length="344" mass="39078">MRKNCERLFRSKSVDPRQDKIGDSSAKEKHKRRSKPKISTARKIAFNPCFSPTVSDDELSVHEEEVLPTSSGFDVSFMNPFRRTATPTRELSTRTINETSSHSVIPRPIANVAGSAFRAARDLRARLSLVAHSENQQNGQASLNRLSTATPNGIPITGLTRADRKNVHTIVEYTNVLMPDLITIMNSIYYWGTMDRYEAEKLLDGKPDGTFLLRDSAQINYVFSVSFRRYQRTLHARIEQSNGKFSFDIHDSTVFSAPKITALIENYKNPSRCLFFEPQLSVPLCRNFVFSLKELSRAVVAGSCTYDSAMNLPVPNFVKKQVREYHYKQAIRVTDKEESFVTHV</sequence>
<evidence type="ECO:0000256" key="3">
    <source>
        <dbReference type="ARBA" id="ARBA00022786"/>
    </source>
</evidence>
<proteinExistence type="predicted"/>
<feature type="domain" description="SOCS box" evidence="8">
    <location>
        <begin position="279"/>
        <end position="328"/>
    </location>
</feature>
<keyword evidence="2" id="KW-0734">Signal transduction inhibitor</keyword>
<keyword evidence="9" id="KW-1185">Reference proteome</keyword>
<name>A0A914ECN3_9BILA</name>
<dbReference type="Pfam" id="PF00017">
    <property type="entry name" value="SH2"/>
    <property type="match status" value="1"/>
</dbReference>
<dbReference type="GO" id="GO:0046935">
    <property type="term" value="F:1-phosphatidylinositol-3-kinase regulator activity"/>
    <property type="evidence" value="ECO:0007669"/>
    <property type="project" value="TreeGrafter"/>
</dbReference>
<dbReference type="SUPFAM" id="SSF158235">
    <property type="entry name" value="SOCS box-like"/>
    <property type="match status" value="1"/>
</dbReference>
<dbReference type="PANTHER" id="PTHR10155">
    <property type="entry name" value="PHOSPHATIDYLINOSITOL 3-KINASE REGULATORY SUBUNIT"/>
    <property type="match status" value="1"/>
</dbReference>